<feature type="transmembrane region" description="Helical" evidence="1">
    <location>
        <begin position="45"/>
        <end position="65"/>
    </location>
</feature>
<gene>
    <name evidence="2" type="primary">g524</name>
</gene>
<feature type="transmembrane region" description="Helical" evidence="1">
    <location>
        <begin position="71"/>
        <end position="99"/>
    </location>
</feature>
<evidence type="ECO:0000313" key="2">
    <source>
        <dbReference type="EMBL" id="SOK58801.1"/>
    </source>
</evidence>
<name>A0A2C9CY78_9CAUD</name>
<dbReference type="OrthoDB" id="38717at10239"/>
<keyword evidence="1" id="KW-1133">Transmembrane helix</keyword>
<reference evidence="4" key="1">
    <citation type="submission" date="2017-10" db="EMBL/GenBank/DDBJ databases">
        <authorList>
            <person name="Skurnik M."/>
        </authorList>
    </citation>
    <scope>NUCLEOTIDE SEQUENCE [LARGE SCALE GENOMIC DNA]</scope>
</reference>
<dbReference type="GeneID" id="40100942"/>
<reference evidence="3 5" key="3">
    <citation type="submission" date="2019-06" db="EMBL/GenBank/DDBJ databases">
        <authorList>
            <person name="Bower L."/>
            <person name="Leinonen R."/>
        </authorList>
    </citation>
    <scope>NUCLEOTIDE SEQUENCE [LARGE SCALE GENOMIC DNA]</scope>
</reference>
<protein>
    <submittedName>
        <fullName evidence="2">Uncharacterized protein</fullName>
    </submittedName>
</protein>
<evidence type="ECO:0000313" key="5">
    <source>
        <dbReference type="Proteomes" id="UP000317227"/>
    </source>
</evidence>
<accession>A0A2C9CY78</accession>
<proteinExistence type="predicted"/>
<keyword evidence="4" id="KW-1185">Reference proteome</keyword>
<feature type="transmembrane region" description="Helical" evidence="1">
    <location>
        <begin position="6"/>
        <end position="24"/>
    </location>
</feature>
<dbReference type="Proteomes" id="UP000240931">
    <property type="component" value="Segment"/>
</dbReference>
<sequence length="111" mass="12667">MLTFIIDAYNTLFIAALFFILLDWMFALDKINPVLDRTIMSGDDYLVPVIGSEFIALFTLFVAVITKIEFFVIVSSGLTIMSMGLLVLGLFFYSIFVVLSKVRKYFITRKV</sequence>
<keyword evidence="1" id="KW-0812">Transmembrane</keyword>
<dbReference type="Proteomes" id="UP000317227">
    <property type="component" value="Segment"/>
</dbReference>
<reference evidence="2" key="2">
    <citation type="submission" date="2017-10" db="EMBL/GenBank/DDBJ databases">
        <authorList>
            <person name="Banno H."/>
            <person name="Chua N.-H."/>
        </authorList>
    </citation>
    <scope>NUCLEOTIDE SEQUENCE [LARGE SCALE GENOMIC DNA]</scope>
</reference>
<dbReference type="KEGG" id="vg:40100942"/>
<keyword evidence="1" id="KW-0472">Membrane</keyword>
<evidence type="ECO:0000313" key="3">
    <source>
        <dbReference type="EMBL" id="VUE36570.1"/>
    </source>
</evidence>
<dbReference type="EMBL" id="LT960551">
    <property type="protein sequence ID" value="SOK58801.1"/>
    <property type="molecule type" value="Genomic_DNA"/>
</dbReference>
<dbReference type="EMBL" id="LR596615">
    <property type="protein sequence ID" value="VUE36570.1"/>
    <property type="molecule type" value="Genomic_DNA"/>
</dbReference>
<evidence type="ECO:0000313" key="4">
    <source>
        <dbReference type="Proteomes" id="UP000240931"/>
    </source>
</evidence>
<organism evidence="2 4">
    <name type="scientific">Yersinia phage fHe-Yen9-04</name>
    <dbReference type="NCBI Taxonomy" id="2052742"/>
    <lineage>
        <taxon>Viruses</taxon>
        <taxon>Duplodnaviria</taxon>
        <taxon>Heunggongvirae</taxon>
        <taxon>Uroviricota</taxon>
        <taxon>Caudoviricetes</taxon>
        <taxon>Eneladusvirus</taxon>
        <taxon>Eneladusvirus Yen904</taxon>
    </lineage>
</organism>
<evidence type="ECO:0000256" key="1">
    <source>
        <dbReference type="SAM" id="Phobius"/>
    </source>
</evidence>
<dbReference type="RefSeq" id="YP_009624134.1">
    <property type="nucleotide sequence ID" value="NC_042116.1"/>
</dbReference>